<name>A0A4R3TDU2_9FIRM</name>
<organism evidence="2 3">
    <name type="scientific">Longicatena caecimuris</name>
    <dbReference type="NCBI Taxonomy" id="1796635"/>
    <lineage>
        <taxon>Bacteria</taxon>
        <taxon>Bacillati</taxon>
        <taxon>Bacillota</taxon>
        <taxon>Erysipelotrichia</taxon>
        <taxon>Erysipelotrichales</taxon>
        <taxon>Erysipelotrichaceae</taxon>
        <taxon>Longicatena</taxon>
    </lineage>
</organism>
<dbReference type="AlphaFoldDB" id="A0A4R3TDU2"/>
<keyword evidence="1" id="KW-0175">Coiled coil</keyword>
<evidence type="ECO:0000313" key="2">
    <source>
        <dbReference type="EMBL" id="TCU59207.1"/>
    </source>
</evidence>
<dbReference type="Proteomes" id="UP000295773">
    <property type="component" value="Unassembled WGS sequence"/>
</dbReference>
<dbReference type="EMBL" id="SMBP01000010">
    <property type="protein sequence ID" value="TCU59207.1"/>
    <property type="molecule type" value="Genomic_DNA"/>
</dbReference>
<evidence type="ECO:0000313" key="3">
    <source>
        <dbReference type="Proteomes" id="UP000295773"/>
    </source>
</evidence>
<reference evidence="2 3" key="1">
    <citation type="submission" date="2019-03" db="EMBL/GenBank/DDBJ databases">
        <title>Genomic Encyclopedia of Type Strains, Phase IV (KMG-IV): sequencing the most valuable type-strain genomes for metagenomic binning, comparative biology and taxonomic classification.</title>
        <authorList>
            <person name="Goeker M."/>
        </authorList>
    </citation>
    <scope>NUCLEOTIDE SEQUENCE [LARGE SCALE GENOMIC DNA]</scope>
    <source>
        <strain evidence="2 3">DSM 29481</strain>
    </source>
</reference>
<keyword evidence="3" id="KW-1185">Reference proteome</keyword>
<dbReference type="RefSeq" id="WP_132224815.1">
    <property type="nucleotide sequence ID" value="NZ_JANKBG010000010.1"/>
</dbReference>
<gene>
    <name evidence="2" type="ORF">EDD61_11014</name>
</gene>
<protein>
    <submittedName>
        <fullName evidence="2">Uncharacterized protein</fullName>
    </submittedName>
</protein>
<accession>A0A4R3TDU2</accession>
<comment type="caution">
    <text evidence="2">The sequence shown here is derived from an EMBL/GenBank/DDBJ whole genome shotgun (WGS) entry which is preliminary data.</text>
</comment>
<feature type="coiled-coil region" evidence="1">
    <location>
        <begin position="15"/>
        <end position="42"/>
    </location>
</feature>
<evidence type="ECO:0000256" key="1">
    <source>
        <dbReference type="SAM" id="Coils"/>
    </source>
</evidence>
<sequence length="307" mass="35364">MNESIIEIKHRLSKIEGLKDYQRELEQRYEEISQKLEVAMHIAEKEQQDVEKLQHASLASLVAWFAKDKEERLVKEEQEAVKAAILVSQLQQDLEITNAELVKCEEEIAQEDALRGALEEMQKQEALQGEHGKEAAELYSQLEQEQLLDKELQEAIAASYVVTDKLRFAVSEMSSASDWGMMDIAGGGMMTSMIKHSHVKEASKKIAQLQQDLLRLQKEVKDVHSIDIAPMEIESWLSTADIFFDNFIFDFMAYSRINKSYEQLKAGLENIIALQDQLLDEKCQCLERQNALHTKIQRLFDEMEQDE</sequence>
<feature type="coiled-coil region" evidence="1">
    <location>
        <begin position="87"/>
        <end position="124"/>
    </location>
</feature>
<feature type="coiled-coil region" evidence="1">
    <location>
        <begin position="199"/>
        <end position="226"/>
    </location>
</feature>
<proteinExistence type="predicted"/>